<dbReference type="OrthoDB" id="9792800at2"/>
<dbReference type="Proteomes" id="UP000251993">
    <property type="component" value="Chromosome"/>
</dbReference>
<dbReference type="InterPro" id="IPR051396">
    <property type="entry name" value="Bact_Antivir_Def_Nuclease"/>
</dbReference>
<dbReference type="PANTHER" id="PTHR43581:SF2">
    <property type="entry name" value="EXCINUCLEASE ATPASE SUBUNIT"/>
    <property type="match status" value="1"/>
</dbReference>
<dbReference type="InterPro" id="IPR003959">
    <property type="entry name" value="ATPase_AAA_core"/>
</dbReference>
<sequence length="366" mass="41366">MLTDLRLFQFKKFKDESIELFPLTLLTGINGMGKSSVIQALLVLRQSFDRGELQNNRNLVIEDKELTNLISPDDMLNADAESTDVSITIEDDNIGSATWKVRAEGKSNTLPLVDNVQNEMYVISLFSTTFQYLKAERIGPRATYDRLTVTRRHSPIGYSGEFVANRILEAANQLEEVQLEKVKIEGQSSKVYDLLSYWMSEILYPDSKVVLGSSDASKIDLEYTFKNQPTKKFNPLNIGFGFSYVLPVILAILTSKPGSLLLVENPEAHLHPRGQSRMGHLLALAAESGLQIIVETHSDHLLNGIRVAIKQKKLGSNKTQIHFFTEEFKDTNKQSFAIEEDGSLERWPKGFFDEWDNMLTELLKDS</sequence>
<dbReference type="InterPro" id="IPR022532">
    <property type="entry name" value="DUF3696"/>
</dbReference>
<name>A0A344TDH1_9BACT</name>
<dbReference type="Pfam" id="PF13304">
    <property type="entry name" value="AAA_21"/>
    <property type="match status" value="1"/>
</dbReference>
<organism evidence="3 4">
    <name type="scientific">Runella rosea</name>
    <dbReference type="NCBI Taxonomy" id="2259595"/>
    <lineage>
        <taxon>Bacteria</taxon>
        <taxon>Pseudomonadati</taxon>
        <taxon>Bacteroidota</taxon>
        <taxon>Cytophagia</taxon>
        <taxon>Cytophagales</taxon>
        <taxon>Spirosomataceae</taxon>
        <taxon>Runella</taxon>
    </lineage>
</organism>
<evidence type="ECO:0008006" key="5">
    <source>
        <dbReference type="Google" id="ProtNLM"/>
    </source>
</evidence>
<dbReference type="GO" id="GO:0016887">
    <property type="term" value="F:ATP hydrolysis activity"/>
    <property type="evidence" value="ECO:0007669"/>
    <property type="project" value="InterPro"/>
</dbReference>
<dbReference type="KEGG" id="run:DR864_02575"/>
<dbReference type="SUPFAM" id="SSF52540">
    <property type="entry name" value="P-loop containing nucleoside triphosphate hydrolases"/>
    <property type="match status" value="1"/>
</dbReference>
<dbReference type="EMBL" id="CP030850">
    <property type="protein sequence ID" value="AXE16692.1"/>
    <property type="molecule type" value="Genomic_DNA"/>
</dbReference>
<dbReference type="Gene3D" id="3.40.50.300">
    <property type="entry name" value="P-loop containing nucleotide triphosphate hydrolases"/>
    <property type="match status" value="1"/>
</dbReference>
<gene>
    <name evidence="3" type="ORF">DR864_02575</name>
</gene>
<feature type="domain" description="DUF3696" evidence="1">
    <location>
        <begin position="316"/>
        <end position="362"/>
    </location>
</feature>
<evidence type="ECO:0000259" key="2">
    <source>
        <dbReference type="Pfam" id="PF13304"/>
    </source>
</evidence>
<dbReference type="InterPro" id="IPR014592">
    <property type="entry name" value="P-loop_UCP034888"/>
</dbReference>
<evidence type="ECO:0000313" key="3">
    <source>
        <dbReference type="EMBL" id="AXE16692.1"/>
    </source>
</evidence>
<proteinExistence type="predicted"/>
<dbReference type="GO" id="GO:0005524">
    <property type="term" value="F:ATP binding"/>
    <property type="evidence" value="ECO:0007669"/>
    <property type="project" value="InterPro"/>
</dbReference>
<protein>
    <recommendedName>
        <fullName evidence="5">DUF3696 domain-containing protein</fullName>
    </recommendedName>
</protein>
<evidence type="ECO:0000313" key="4">
    <source>
        <dbReference type="Proteomes" id="UP000251993"/>
    </source>
</evidence>
<dbReference type="Pfam" id="PF12476">
    <property type="entry name" value="DUF3696"/>
    <property type="match status" value="1"/>
</dbReference>
<dbReference type="PANTHER" id="PTHR43581">
    <property type="entry name" value="ATP/GTP PHOSPHATASE"/>
    <property type="match status" value="1"/>
</dbReference>
<dbReference type="InterPro" id="IPR027417">
    <property type="entry name" value="P-loop_NTPase"/>
</dbReference>
<keyword evidence="4" id="KW-1185">Reference proteome</keyword>
<evidence type="ECO:0000259" key="1">
    <source>
        <dbReference type="Pfam" id="PF12476"/>
    </source>
</evidence>
<dbReference type="AlphaFoldDB" id="A0A344TDH1"/>
<reference evidence="3 4" key="1">
    <citation type="submission" date="2018-07" db="EMBL/GenBank/DDBJ databases">
        <title>Genome sequencing of Runella.</title>
        <authorList>
            <person name="Baek M.-G."/>
            <person name="Yi H."/>
        </authorList>
    </citation>
    <scope>NUCLEOTIDE SEQUENCE [LARGE SCALE GENOMIC DNA]</scope>
    <source>
        <strain evidence="3 4">HYN0085</strain>
    </source>
</reference>
<dbReference type="RefSeq" id="WP_114065479.1">
    <property type="nucleotide sequence ID" value="NZ_CP030850.1"/>
</dbReference>
<accession>A0A344TDH1</accession>
<feature type="domain" description="ATPase AAA-type core" evidence="2">
    <location>
        <begin position="23"/>
        <end position="303"/>
    </location>
</feature>
<dbReference type="PIRSF" id="PIRSF034888">
    <property type="entry name" value="P-loop_UCP034888"/>
    <property type="match status" value="1"/>
</dbReference>